<dbReference type="InterPro" id="IPR000086">
    <property type="entry name" value="NUDIX_hydrolase_dom"/>
</dbReference>
<reference evidence="9" key="1">
    <citation type="journal article" date="2019" name="Int. J. Syst. Evol. Microbiol.">
        <title>The Global Catalogue of Microorganisms (GCM) 10K type strain sequencing project: providing services to taxonomists for standard genome sequencing and annotation.</title>
        <authorList>
            <consortium name="The Broad Institute Genomics Platform"/>
            <consortium name="The Broad Institute Genome Sequencing Center for Infectious Disease"/>
            <person name="Wu L."/>
            <person name="Ma J."/>
        </authorList>
    </citation>
    <scope>NUCLEOTIDE SEQUENCE [LARGE SCALE GENOMIC DNA]</scope>
    <source>
        <strain evidence="9">CGMCC 1.12922</strain>
    </source>
</reference>
<keyword evidence="3" id="KW-0479">Metal-binding</keyword>
<keyword evidence="6" id="KW-0464">Manganese</keyword>
<sequence length="235" mass="25631">MNDSEKSRIVRDAATVVLVRDPGGDDPRVLMGQRGAQAAFMPNKFVFPGGAVDPDDALVPVIDAEGEPDHSRLAQDTTGPGPTTLLAAAIRELWEETGQILGVPGAWPGPVPEDWRGFAASGHLPSAEGLSFIFRAVTPPGRPRRFDARFFLGDARRLASDPDDFSRACEELAHLHWVSLADLRSYDLPFITQVVLAEIARRLPSLDPPETVPYFKNDAEELHFRRLGGKGPFEG</sequence>
<accession>A0ABQ1QS07</accession>
<dbReference type="CDD" id="cd18870">
    <property type="entry name" value="NUDIX_AcylCoAdiphos_Nudt19"/>
    <property type="match status" value="1"/>
</dbReference>
<dbReference type="RefSeq" id="WP_188528997.1">
    <property type="nucleotide sequence ID" value="NZ_BMGI01000005.1"/>
</dbReference>
<dbReference type="InterPro" id="IPR039121">
    <property type="entry name" value="NUDT19"/>
</dbReference>
<organism evidence="8 9">
    <name type="scientific">Sinisalibacter lacisalsi</name>
    <dbReference type="NCBI Taxonomy" id="1526570"/>
    <lineage>
        <taxon>Bacteria</taxon>
        <taxon>Pseudomonadati</taxon>
        <taxon>Pseudomonadota</taxon>
        <taxon>Alphaproteobacteria</taxon>
        <taxon>Rhodobacterales</taxon>
        <taxon>Roseobacteraceae</taxon>
        <taxon>Sinisalibacter</taxon>
    </lineage>
</organism>
<dbReference type="EMBL" id="BMGI01000005">
    <property type="protein sequence ID" value="GGD43083.1"/>
    <property type="molecule type" value="Genomic_DNA"/>
</dbReference>
<dbReference type="PANTHER" id="PTHR12318:SF0">
    <property type="entry name" value="ACYL-COENZYME A DIPHOSPHATASE NUDT19"/>
    <property type="match status" value="1"/>
</dbReference>
<comment type="cofactor">
    <cofactor evidence="1">
        <name>Mn(2+)</name>
        <dbReference type="ChEBI" id="CHEBI:29035"/>
    </cofactor>
</comment>
<evidence type="ECO:0000256" key="1">
    <source>
        <dbReference type="ARBA" id="ARBA00001936"/>
    </source>
</evidence>
<protein>
    <submittedName>
        <fullName evidence="8">DNA mismatch repair protein MutT</fullName>
    </submittedName>
</protein>
<evidence type="ECO:0000313" key="9">
    <source>
        <dbReference type="Proteomes" id="UP000617355"/>
    </source>
</evidence>
<dbReference type="InterPro" id="IPR015797">
    <property type="entry name" value="NUDIX_hydrolase-like_dom_sf"/>
</dbReference>
<evidence type="ECO:0000256" key="6">
    <source>
        <dbReference type="ARBA" id="ARBA00023211"/>
    </source>
</evidence>
<dbReference type="Gene3D" id="3.90.79.10">
    <property type="entry name" value="Nucleoside Triphosphate Pyrophosphohydrolase"/>
    <property type="match status" value="1"/>
</dbReference>
<proteinExistence type="predicted"/>
<comment type="caution">
    <text evidence="8">The sequence shown here is derived from an EMBL/GenBank/DDBJ whole genome shotgun (WGS) entry which is preliminary data.</text>
</comment>
<dbReference type="PANTHER" id="PTHR12318">
    <property type="entry name" value="TESTOSTERONE-REGULATED PROTEIN RP2"/>
    <property type="match status" value="1"/>
</dbReference>
<keyword evidence="5" id="KW-0460">Magnesium</keyword>
<name>A0ABQ1QS07_9RHOB</name>
<evidence type="ECO:0000259" key="7">
    <source>
        <dbReference type="PROSITE" id="PS51462"/>
    </source>
</evidence>
<dbReference type="PROSITE" id="PS51462">
    <property type="entry name" value="NUDIX"/>
    <property type="match status" value="1"/>
</dbReference>
<feature type="domain" description="Nudix hydrolase" evidence="7">
    <location>
        <begin position="10"/>
        <end position="200"/>
    </location>
</feature>
<gene>
    <name evidence="8" type="ORF">GCM10011358_28650</name>
</gene>
<dbReference type="Proteomes" id="UP000617355">
    <property type="component" value="Unassembled WGS sequence"/>
</dbReference>
<evidence type="ECO:0000256" key="2">
    <source>
        <dbReference type="ARBA" id="ARBA00001946"/>
    </source>
</evidence>
<evidence type="ECO:0000256" key="5">
    <source>
        <dbReference type="ARBA" id="ARBA00022842"/>
    </source>
</evidence>
<dbReference type="SUPFAM" id="SSF55811">
    <property type="entry name" value="Nudix"/>
    <property type="match status" value="1"/>
</dbReference>
<evidence type="ECO:0000313" key="8">
    <source>
        <dbReference type="EMBL" id="GGD43083.1"/>
    </source>
</evidence>
<comment type="cofactor">
    <cofactor evidence="2">
        <name>Mg(2+)</name>
        <dbReference type="ChEBI" id="CHEBI:18420"/>
    </cofactor>
</comment>
<evidence type="ECO:0000256" key="3">
    <source>
        <dbReference type="ARBA" id="ARBA00022723"/>
    </source>
</evidence>
<evidence type="ECO:0000256" key="4">
    <source>
        <dbReference type="ARBA" id="ARBA00022801"/>
    </source>
</evidence>
<keyword evidence="9" id="KW-1185">Reference proteome</keyword>
<keyword evidence="4" id="KW-0378">Hydrolase</keyword>